<dbReference type="Proteomes" id="UP000053095">
    <property type="component" value="Unassembled WGS sequence"/>
</dbReference>
<comment type="caution">
    <text evidence="2">The sequence shown here is derived from an EMBL/GenBank/DDBJ whole genome shotgun (WGS) entry which is preliminary data.</text>
</comment>
<accession>A0A6N4SL40</accession>
<dbReference type="AlphaFoldDB" id="A0A6N4SL40"/>
<evidence type="ECO:0000313" key="2">
    <source>
        <dbReference type="EMBL" id="GAM40438.1"/>
    </source>
</evidence>
<feature type="region of interest" description="Disordered" evidence="1">
    <location>
        <begin position="72"/>
        <end position="160"/>
    </location>
</feature>
<feature type="compositionally biased region" description="Polar residues" evidence="1">
    <location>
        <begin position="34"/>
        <end position="44"/>
    </location>
</feature>
<sequence length="355" mass="39061">MVKWWYGTGLKSSQDNQHRQQQQFDTEARMGSAHSVNPPSYESVTHQVNATGGIQINHTENGTQIVTGARHGYAESVPESSVTEDFEKDDVATQDSGWETEDTNNAISKRKELEQECEEATEEATEKGGSRPSPESTSPQLKTSVGTQNNNAGNGAQNNTFASPGNVYTFNSNGGTQIREAVFYGDLFFGSNKGMSIREAQDTITIDGRGAQVHNTEPQGQKKQSQRREKKSQGSSSPSNEDEPLCFEISSAIQNNNMGNGTQVNTFSSRYINTGTGSQFDEVHFYGNLEFRKHDKARHMGGKQDNDANSEVSTDSEDTYRPYSGTGNIHVQDPETVADVRISASGIHVKRKRWT</sequence>
<gene>
    <name evidence="2" type="ORF">TCE0_039f12788</name>
</gene>
<organism evidence="2 3">
    <name type="scientific">Talaromyces pinophilus</name>
    <name type="common">Penicillium pinophilum</name>
    <dbReference type="NCBI Taxonomy" id="128442"/>
    <lineage>
        <taxon>Eukaryota</taxon>
        <taxon>Fungi</taxon>
        <taxon>Dikarya</taxon>
        <taxon>Ascomycota</taxon>
        <taxon>Pezizomycotina</taxon>
        <taxon>Eurotiomycetes</taxon>
        <taxon>Eurotiomycetidae</taxon>
        <taxon>Eurotiales</taxon>
        <taxon>Trichocomaceae</taxon>
        <taxon>Talaromyces</taxon>
        <taxon>Talaromyces sect. Talaromyces</taxon>
    </lineage>
</organism>
<feature type="compositionally biased region" description="Polar residues" evidence="1">
    <location>
        <begin position="133"/>
        <end position="146"/>
    </location>
</feature>
<feature type="compositionally biased region" description="Low complexity" evidence="1">
    <location>
        <begin position="147"/>
        <end position="160"/>
    </location>
</feature>
<feature type="region of interest" description="Disordered" evidence="1">
    <location>
        <begin position="207"/>
        <end position="243"/>
    </location>
</feature>
<proteinExistence type="predicted"/>
<name>A0A6N4SL40_TALPI</name>
<reference evidence="3" key="1">
    <citation type="journal article" date="2015" name="Genome Announc.">
        <title>Draft genome sequence of Talaromyces cellulolyticus strain Y-94, a source of lignocellulosic biomass-degrading enzymes.</title>
        <authorList>
            <person name="Fujii T."/>
            <person name="Koike H."/>
            <person name="Sawayama S."/>
            <person name="Yano S."/>
            <person name="Inoue H."/>
        </authorList>
    </citation>
    <scope>NUCLEOTIDE SEQUENCE [LARGE SCALE GENOMIC DNA]</scope>
    <source>
        <strain evidence="3">Y-94</strain>
    </source>
</reference>
<evidence type="ECO:0000256" key="1">
    <source>
        <dbReference type="SAM" id="MobiDB-lite"/>
    </source>
</evidence>
<evidence type="ECO:0000313" key="3">
    <source>
        <dbReference type="Proteomes" id="UP000053095"/>
    </source>
</evidence>
<feature type="region of interest" description="Disordered" evidence="1">
    <location>
        <begin position="1"/>
        <end position="44"/>
    </location>
</feature>
<protein>
    <submittedName>
        <fullName evidence="2">Uncharacterized protein</fullName>
    </submittedName>
</protein>
<feature type="compositionally biased region" description="Polar residues" evidence="1">
    <location>
        <begin position="93"/>
        <end position="107"/>
    </location>
</feature>
<dbReference type="EMBL" id="DF933835">
    <property type="protein sequence ID" value="GAM40438.1"/>
    <property type="molecule type" value="Genomic_DNA"/>
</dbReference>
<keyword evidence="3" id="KW-1185">Reference proteome</keyword>
<feature type="region of interest" description="Disordered" evidence="1">
    <location>
        <begin position="297"/>
        <end position="331"/>
    </location>
</feature>